<evidence type="ECO:0000256" key="3">
    <source>
        <dbReference type="ARBA" id="ARBA00022603"/>
    </source>
</evidence>
<gene>
    <name evidence="7" type="ORF">BFO01nite_25350</name>
</gene>
<comment type="similarity">
    <text evidence="1">Belongs to the N(4)/N(6)-methyltransferase family.</text>
</comment>
<dbReference type="RefSeq" id="WP_255322447.1">
    <property type="nucleotide sequence ID" value="NZ_BJOL01000014.1"/>
</dbReference>
<keyword evidence="4" id="KW-0808">Transferase</keyword>
<dbReference type="PANTHER" id="PTHR30481:SF4">
    <property type="entry name" value="SITE-SPECIFIC DNA-METHYLTRANSFERASE (ADENINE-SPECIFIC)"/>
    <property type="match status" value="1"/>
</dbReference>
<dbReference type="GeneID" id="87589287"/>
<comment type="catalytic activity">
    <reaction evidence="6">
        <text>a 2'-deoxyadenosine in DNA + S-adenosyl-L-methionine = an N(6)-methyl-2'-deoxyadenosine in DNA + S-adenosyl-L-homocysteine + H(+)</text>
        <dbReference type="Rhea" id="RHEA:15197"/>
        <dbReference type="Rhea" id="RHEA-COMP:12418"/>
        <dbReference type="Rhea" id="RHEA-COMP:12419"/>
        <dbReference type="ChEBI" id="CHEBI:15378"/>
        <dbReference type="ChEBI" id="CHEBI:57856"/>
        <dbReference type="ChEBI" id="CHEBI:59789"/>
        <dbReference type="ChEBI" id="CHEBI:90615"/>
        <dbReference type="ChEBI" id="CHEBI:90616"/>
        <dbReference type="EC" id="2.1.1.72"/>
    </reaction>
</comment>
<keyword evidence="5" id="KW-0949">S-adenosyl-L-methionine</keyword>
<evidence type="ECO:0000313" key="8">
    <source>
        <dbReference type="Proteomes" id="UP000319498"/>
    </source>
</evidence>
<accession>A0ABQ0TBF6</accession>
<dbReference type="Gene3D" id="3.40.50.150">
    <property type="entry name" value="Vaccinia Virus protein VP39"/>
    <property type="match status" value="1"/>
</dbReference>
<comment type="caution">
    <text evidence="7">The sequence shown here is derived from an EMBL/GenBank/DDBJ whole genome shotgun (WGS) entry which is preliminary data.</text>
</comment>
<dbReference type="Proteomes" id="UP000319498">
    <property type="component" value="Unassembled WGS sequence"/>
</dbReference>
<evidence type="ECO:0000256" key="4">
    <source>
        <dbReference type="ARBA" id="ARBA00022679"/>
    </source>
</evidence>
<proteinExistence type="inferred from homology"/>
<keyword evidence="8" id="KW-1185">Reference proteome</keyword>
<dbReference type="EMBL" id="BJOL01000014">
    <property type="protein sequence ID" value="GED58403.1"/>
    <property type="molecule type" value="Genomic_DNA"/>
</dbReference>
<protein>
    <recommendedName>
        <fullName evidence="2">site-specific DNA-methyltransferase (adenine-specific)</fullName>
        <ecNumber evidence="2">2.1.1.72</ecNumber>
    </recommendedName>
</protein>
<evidence type="ECO:0000256" key="2">
    <source>
        <dbReference type="ARBA" id="ARBA00011900"/>
    </source>
</evidence>
<evidence type="ECO:0000256" key="1">
    <source>
        <dbReference type="ARBA" id="ARBA00006594"/>
    </source>
</evidence>
<name>A0ABQ0TBF6_9BACL</name>
<dbReference type="InterPro" id="IPR029063">
    <property type="entry name" value="SAM-dependent_MTases_sf"/>
</dbReference>
<sequence length="77" mass="8824">MKVPRILHYPGSKCSMADWIIEHIPEHTTYLEPCFGSGAVFFNKESSALETINDHYGDVENLFKVIRDHPQDFSKQG</sequence>
<dbReference type="Gene3D" id="1.10.1020.10">
    <property type="entry name" value="Adenine-specific Methyltransferase, Domain 2"/>
    <property type="match status" value="1"/>
</dbReference>
<dbReference type="SUPFAM" id="SSF53335">
    <property type="entry name" value="S-adenosyl-L-methionine-dependent methyltransferases"/>
    <property type="match status" value="1"/>
</dbReference>
<reference evidence="7 8" key="1">
    <citation type="submission" date="2019-06" db="EMBL/GenBank/DDBJ databases">
        <title>Whole genome shotgun sequence of Brevibacillus formosus NBRC 15716.</title>
        <authorList>
            <person name="Hosoyama A."/>
            <person name="Uohara A."/>
            <person name="Ohji S."/>
            <person name="Ichikawa N."/>
        </authorList>
    </citation>
    <scope>NUCLEOTIDE SEQUENCE [LARGE SCALE GENOMIC DNA]</scope>
    <source>
        <strain evidence="7 8">NBRC 15716</strain>
    </source>
</reference>
<dbReference type="PANTHER" id="PTHR30481">
    <property type="entry name" value="DNA ADENINE METHYLASE"/>
    <property type="match status" value="1"/>
</dbReference>
<dbReference type="InterPro" id="IPR012327">
    <property type="entry name" value="MeTrfase_D12"/>
</dbReference>
<evidence type="ECO:0000256" key="5">
    <source>
        <dbReference type="ARBA" id="ARBA00022691"/>
    </source>
</evidence>
<dbReference type="InterPro" id="IPR023095">
    <property type="entry name" value="Ade_MeTrfase_dom_2"/>
</dbReference>
<dbReference type="Pfam" id="PF02086">
    <property type="entry name" value="MethyltransfD12"/>
    <property type="match status" value="1"/>
</dbReference>
<evidence type="ECO:0000256" key="6">
    <source>
        <dbReference type="ARBA" id="ARBA00047942"/>
    </source>
</evidence>
<keyword evidence="3" id="KW-0489">Methyltransferase</keyword>
<dbReference type="EC" id="2.1.1.72" evidence="2"/>
<organism evidence="7 8">
    <name type="scientific">Brevibacillus formosus</name>
    <dbReference type="NCBI Taxonomy" id="54913"/>
    <lineage>
        <taxon>Bacteria</taxon>
        <taxon>Bacillati</taxon>
        <taxon>Bacillota</taxon>
        <taxon>Bacilli</taxon>
        <taxon>Bacillales</taxon>
        <taxon>Paenibacillaceae</taxon>
        <taxon>Brevibacillus</taxon>
    </lineage>
</organism>
<evidence type="ECO:0000313" key="7">
    <source>
        <dbReference type="EMBL" id="GED58403.1"/>
    </source>
</evidence>